<dbReference type="Proteomes" id="UP000317265">
    <property type="component" value="Unassembled WGS sequence"/>
</dbReference>
<evidence type="ECO:0000313" key="3">
    <source>
        <dbReference type="Proteomes" id="UP000316080"/>
    </source>
</evidence>
<reference evidence="2 4" key="1">
    <citation type="journal article" date="2019" name="Nat. Microbiol.">
        <title>Expanding anaerobic alkane metabolism in the domain of Archaea.</title>
        <authorList>
            <person name="Wang Y."/>
            <person name="Wegener G."/>
            <person name="Hou J."/>
            <person name="Wang F."/>
            <person name="Xiao X."/>
        </authorList>
    </citation>
    <scope>NUCLEOTIDE SEQUENCE [LARGE SCALE GENOMIC DNA]</scope>
    <source>
        <strain evidence="2">WYZ-LMO11</strain>
    </source>
</reference>
<evidence type="ECO:0000313" key="1">
    <source>
        <dbReference type="EMBL" id="RZN56053.1"/>
    </source>
</evidence>
<dbReference type="Proteomes" id="UP000316080">
    <property type="component" value="Unassembled WGS sequence"/>
</dbReference>
<organism evidence="1 3">
    <name type="scientific">Thermoproteota archaeon</name>
    <dbReference type="NCBI Taxonomy" id="2056631"/>
    <lineage>
        <taxon>Archaea</taxon>
        <taxon>Thermoproteota</taxon>
    </lineage>
</organism>
<dbReference type="EMBL" id="RXIH01000031">
    <property type="protein sequence ID" value="RZN56053.1"/>
    <property type="molecule type" value="Genomic_DNA"/>
</dbReference>
<dbReference type="PANTHER" id="PTHR35610">
    <property type="entry name" value="3-ISOPROPYLMALATE DEHYDRATASE-RELATED"/>
    <property type="match status" value="1"/>
</dbReference>
<dbReference type="PANTHER" id="PTHR35610:SF7">
    <property type="entry name" value="3-ISOPROPYLMALATE DEHYDRATASE"/>
    <property type="match status" value="1"/>
</dbReference>
<dbReference type="Pfam" id="PF09754">
    <property type="entry name" value="PAC2"/>
    <property type="match status" value="1"/>
</dbReference>
<dbReference type="InterPro" id="IPR038389">
    <property type="entry name" value="PSMG2_sf"/>
</dbReference>
<evidence type="ECO:0008006" key="5">
    <source>
        <dbReference type="Google" id="ProtNLM"/>
    </source>
</evidence>
<evidence type="ECO:0000313" key="4">
    <source>
        <dbReference type="Proteomes" id="UP000317265"/>
    </source>
</evidence>
<name>A0A520KFG2_9CREN</name>
<dbReference type="Gene3D" id="3.40.50.10900">
    <property type="entry name" value="PAC-like subunit"/>
    <property type="match status" value="1"/>
</dbReference>
<gene>
    <name evidence="2" type="ORF">DSO09_01745</name>
    <name evidence="1" type="ORF">EF809_03650</name>
</gene>
<dbReference type="SUPFAM" id="SSF159659">
    <property type="entry name" value="Cgl1923-like"/>
    <property type="match status" value="1"/>
</dbReference>
<accession>A0A520KFG2</accession>
<proteinExistence type="predicted"/>
<sequence length="253" mass="28632">MSIRIKFLKDVKIENPYLIVGFPGIGYVAKFALDYIIEKIKAEKFAEIYSYSFPSFIIVKSNGLAEPIRTELFYSNNFIFVTGNAQPITPEGQHELSDFIISELMKKYKISMIYAMAAYVVEGRSEEPKVYGVVTDPMLMDFLKKYGVSPMNGGSISGANGIILTYAKEMGIPAVCLLSETLPYTYGYYADVKAAKALVEVITSITGIKIDMTDIEEKAKGFEIALRKFKEAEETTIKEEREKEWKKDLTYLW</sequence>
<dbReference type="EMBL" id="QNVI01000020">
    <property type="protein sequence ID" value="TDA39781.1"/>
    <property type="molecule type" value="Genomic_DNA"/>
</dbReference>
<dbReference type="AlphaFoldDB" id="A0A520KFG2"/>
<reference evidence="1 3" key="2">
    <citation type="journal article" date="2019" name="Nat. Microbiol.">
        <title>Wide diversity of methane and short-chain alkane metabolisms in uncultured archaea.</title>
        <authorList>
            <person name="Borrel G."/>
            <person name="Adam P.S."/>
            <person name="McKay L.J."/>
            <person name="Chen L.X."/>
            <person name="Sierra-Garcia I.N."/>
            <person name="Sieber C.M."/>
            <person name="Letourneur Q."/>
            <person name="Ghozlane A."/>
            <person name="Andersen G.L."/>
            <person name="Li W.J."/>
            <person name="Hallam S.J."/>
            <person name="Muyzer G."/>
            <person name="de Oliveira V.M."/>
            <person name="Inskeep W.P."/>
            <person name="Banfield J.F."/>
            <person name="Gribaldo S."/>
        </authorList>
    </citation>
    <scope>NUCLEOTIDE SEQUENCE [LARGE SCALE GENOMIC DNA]</scope>
    <source>
        <strain evidence="1">Verst-YHS</strain>
    </source>
</reference>
<comment type="caution">
    <text evidence="1">The sequence shown here is derived from an EMBL/GenBank/DDBJ whole genome shotgun (WGS) entry which is preliminary data.</text>
</comment>
<protein>
    <recommendedName>
        <fullName evidence="5">Proteasome assembly chaperone family protein</fullName>
    </recommendedName>
</protein>
<dbReference type="InterPro" id="IPR019151">
    <property type="entry name" value="Proteasome_assmbl_chaperone_2"/>
</dbReference>
<evidence type="ECO:0000313" key="2">
    <source>
        <dbReference type="EMBL" id="TDA39781.1"/>
    </source>
</evidence>